<reference evidence="3 4" key="1">
    <citation type="submission" date="2021-07" db="EMBL/GenBank/DDBJ databases">
        <title>Sphingomonas sp.</title>
        <authorList>
            <person name="Feng G."/>
            <person name="Li J."/>
            <person name="Pan M."/>
        </authorList>
    </citation>
    <scope>NUCLEOTIDE SEQUENCE [LARGE SCALE GENOMIC DNA]</scope>
    <source>
        <strain evidence="3 4">RRHST34</strain>
    </source>
</reference>
<evidence type="ECO:0000313" key="4">
    <source>
        <dbReference type="Proteomes" id="UP000759103"/>
    </source>
</evidence>
<dbReference type="EMBL" id="JAHXZN010000001">
    <property type="protein sequence ID" value="MBW6529283.1"/>
    <property type="molecule type" value="Genomic_DNA"/>
</dbReference>
<evidence type="ECO:0000256" key="1">
    <source>
        <dbReference type="SAM" id="MobiDB-lite"/>
    </source>
</evidence>
<evidence type="ECO:0000313" key="3">
    <source>
        <dbReference type="EMBL" id="MBW6529283.1"/>
    </source>
</evidence>
<gene>
    <name evidence="3" type="ORF">KZ820_00900</name>
</gene>
<name>A0ABS7BID2_9SPHN</name>
<sequence length="414" mass="43325">MRRLPVIIAAVAASALGAAAVVAQIEGGDRGVAAVDSSDDFEVSGVRVDVSGPNAEAARLAGWREAQRKGFTQLAQRLGAGERTLPDGALDSIVSSIVVEQEQIGPNRYLARLGLLFDRARTAALLGVSAYVERSPPFVVVPVQWATGVGTAFEQRTLWQEAWARFRTGGSTIDYVRPSGTGPDPLLLNVGETQRPDRGWWRAVLDQYGASDVLMPTARLTRQWPGGPVVGSFEARYGPDHRLLRGFTLRVGSARGIPALLDEAVRRLDTIYQEALRGGALDPDSGLNPIMPEATPTPIDLTDTFADLTAPTAIASSITVQFDTPDAGAVTGTEGALRGVPGVSAAATTSLALGGVSLMAVSYAGTPESFRAAMEARGWQVFGSGTTLRIRRAPPGAAPTPTEPAAAPPRGPAG</sequence>
<keyword evidence="2" id="KW-0732">Signal</keyword>
<dbReference type="RefSeq" id="WP_219746855.1">
    <property type="nucleotide sequence ID" value="NZ_JAHXZN010000001.1"/>
</dbReference>
<protein>
    <submittedName>
        <fullName evidence="3">Heavy-metal-associated domain-containing protein</fullName>
    </submittedName>
</protein>
<organism evidence="3 4">
    <name type="scientific">Sphingomonas citri</name>
    <dbReference type="NCBI Taxonomy" id="2862499"/>
    <lineage>
        <taxon>Bacteria</taxon>
        <taxon>Pseudomonadati</taxon>
        <taxon>Pseudomonadota</taxon>
        <taxon>Alphaproteobacteria</taxon>
        <taxon>Sphingomonadales</taxon>
        <taxon>Sphingomonadaceae</taxon>
        <taxon>Sphingomonas</taxon>
    </lineage>
</organism>
<dbReference type="Proteomes" id="UP000759103">
    <property type="component" value="Unassembled WGS sequence"/>
</dbReference>
<comment type="caution">
    <text evidence="3">The sequence shown here is derived from an EMBL/GenBank/DDBJ whole genome shotgun (WGS) entry which is preliminary data.</text>
</comment>
<evidence type="ECO:0000256" key="2">
    <source>
        <dbReference type="SAM" id="SignalP"/>
    </source>
</evidence>
<accession>A0ABS7BID2</accession>
<feature type="compositionally biased region" description="Pro residues" evidence="1">
    <location>
        <begin position="396"/>
        <end position="414"/>
    </location>
</feature>
<feature type="region of interest" description="Disordered" evidence="1">
    <location>
        <begin position="390"/>
        <end position="414"/>
    </location>
</feature>
<feature type="chain" id="PRO_5045757850" evidence="2">
    <location>
        <begin position="24"/>
        <end position="414"/>
    </location>
</feature>
<keyword evidence="4" id="KW-1185">Reference proteome</keyword>
<proteinExistence type="predicted"/>
<feature type="signal peptide" evidence="2">
    <location>
        <begin position="1"/>
        <end position="23"/>
    </location>
</feature>